<protein>
    <submittedName>
        <fullName evidence="1">Uncharacterized protein</fullName>
    </submittedName>
</protein>
<gene>
    <name evidence="1" type="ORF">WMG39_02630</name>
</gene>
<dbReference type="EMBL" id="JBBLXS010000018">
    <property type="protein sequence ID" value="MEK0183740.1"/>
    <property type="molecule type" value="Genomic_DNA"/>
</dbReference>
<evidence type="ECO:0000313" key="1">
    <source>
        <dbReference type="EMBL" id="MEK0183740.1"/>
    </source>
</evidence>
<evidence type="ECO:0000313" key="2">
    <source>
        <dbReference type="Proteomes" id="UP001384579"/>
    </source>
</evidence>
<proteinExistence type="predicted"/>
<accession>A0ABU8YHB6</accession>
<comment type="caution">
    <text evidence="1">The sequence shown here is derived from an EMBL/GenBank/DDBJ whole genome shotgun (WGS) entry which is preliminary data.</text>
</comment>
<dbReference type="RefSeq" id="WP_340522281.1">
    <property type="nucleotide sequence ID" value="NZ_JBBLXS010000018.1"/>
</dbReference>
<dbReference type="Proteomes" id="UP001384579">
    <property type="component" value="Unassembled WGS sequence"/>
</dbReference>
<reference evidence="1 2" key="1">
    <citation type="journal article" date="2020" name="Harmful Algae">
        <title>Molecular and morphological characterization of a novel dihydroanatoxin-a producing Microcoleus species (cyanobacteria) from the Russian River, California, USA.</title>
        <authorList>
            <person name="Conklin K.Y."/>
            <person name="Stancheva R."/>
            <person name="Otten T.G."/>
            <person name="Fadness R."/>
            <person name="Boyer G.L."/>
            <person name="Read B."/>
            <person name="Zhang X."/>
            <person name="Sheath R.G."/>
        </authorList>
    </citation>
    <scope>NUCLEOTIDE SEQUENCE [LARGE SCALE GENOMIC DNA]</scope>
    <source>
        <strain evidence="1 2">PTRS2</strain>
    </source>
</reference>
<organism evidence="1 2">
    <name type="scientific">Microcoleus anatoxicus PTRS2</name>
    <dbReference type="NCBI Taxonomy" id="2705321"/>
    <lineage>
        <taxon>Bacteria</taxon>
        <taxon>Bacillati</taxon>
        <taxon>Cyanobacteriota</taxon>
        <taxon>Cyanophyceae</taxon>
        <taxon>Oscillatoriophycideae</taxon>
        <taxon>Oscillatoriales</taxon>
        <taxon>Microcoleaceae</taxon>
        <taxon>Microcoleus</taxon>
        <taxon>Microcoleus anatoxicus</taxon>
    </lineage>
</organism>
<name>A0ABU8YHB6_9CYAN</name>
<sequence>MISETPAKSRTIAESKIIHKSPILHPLARFVTEETVALLFNISVDDIYRIECCRYMVYVHAKHISRFVSYADFPPIVGVNEPAIQDFGRWYKRWKSKLAPVFWTKFYTHKFKEAVSVDSLLEWGLLVAKVKSAISGAGLQQLRDVYAAEKDLMEKF</sequence>
<keyword evidence="2" id="KW-1185">Reference proteome</keyword>